<dbReference type="Gene3D" id="1.20.1250.20">
    <property type="entry name" value="MFS general substrate transporter like domains"/>
    <property type="match status" value="2"/>
</dbReference>
<evidence type="ECO:0000256" key="5">
    <source>
        <dbReference type="ARBA" id="ARBA00023136"/>
    </source>
</evidence>
<evidence type="ECO:0000256" key="7">
    <source>
        <dbReference type="SAM" id="Phobius"/>
    </source>
</evidence>
<feature type="transmembrane region" description="Helical" evidence="7">
    <location>
        <begin position="246"/>
        <end position="268"/>
    </location>
</feature>
<dbReference type="SUPFAM" id="SSF103473">
    <property type="entry name" value="MFS general substrate transporter"/>
    <property type="match status" value="1"/>
</dbReference>
<evidence type="ECO:0000256" key="1">
    <source>
        <dbReference type="ARBA" id="ARBA00004141"/>
    </source>
</evidence>
<evidence type="ECO:0000313" key="9">
    <source>
        <dbReference type="EMBL" id="CAH1232410.1"/>
    </source>
</evidence>
<dbReference type="InterPro" id="IPR036259">
    <property type="entry name" value="MFS_trans_sf"/>
</dbReference>
<dbReference type="GO" id="GO:0022857">
    <property type="term" value="F:transmembrane transporter activity"/>
    <property type="evidence" value="ECO:0007669"/>
    <property type="project" value="InterPro"/>
</dbReference>
<evidence type="ECO:0000256" key="6">
    <source>
        <dbReference type="SAM" id="MobiDB-lite"/>
    </source>
</evidence>
<dbReference type="PANTHER" id="PTHR16172:SF42">
    <property type="entry name" value="MAJOR FACILITATOR SUPERFAMILY (MFS) PROFILE DOMAIN-CONTAINING PROTEIN"/>
    <property type="match status" value="1"/>
</dbReference>
<comment type="similarity">
    <text evidence="2">Belongs to the major facilitator superfamily. MFSD6 family.</text>
</comment>
<feature type="transmembrane region" description="Helical" evidence="7">
    <location>
        <begin position="280"/>
        <end position="298"/>
    </location>
</feature>
<protein>
    <submittedName>
        <fullName evidence="9">MFSD6 protein</fullName>
    </submittedName>
</protein>
<name>A0A8J9YL07_BRALA</name>
<keyword evidence="3 7" id="KW-0812">Transmembrane</keyword>
<evidence type="ECO:0000256" key="2">
    <source>
        <dbReference type="ARBA" id="ARBA00005241"/>
    </source>
</evidence>
<feature type="transmembrane region" description="Helical" evidence="7">
    <location>
        <begin position="171"/>
        <end position="191"/>
    </location>
</feature>
<feature type="domain" description="Major facilitator superfamily (MFS) profile" evidence="8">
    <location>
        <begin position="214"/>
        <end position="452"/>
    </location>
</feature>
<dbReference type="PANTHER" id="PTHR16172">
    <property type="entry name" value="MAJOR FACILITATOR SUPERFAMILY DOMAIN-CONTAINING PROTEIN 6-LIKE"/>
    <property type="match status" value="1"/>
</dbReference>
<feature type="transmembrane region" description="Helical" evidence="7">
    <location>
        <begin position="341"/>
        <end position="363"/>
    </location>
</feature>
<evidence type="ECO:0000313" key="10">
    <source>
        <dbReference type="Proteomes" id="UP000838412"/>
    </source>
</evidence>
<reference evidence="9" key="1">
    <citation type="submission" date="2022-01" db="EMBL/GenBank/DDBJ databases">
        <authorList>
            <person name="Braso-Vives M."/>
        </authorList>
    </citation>
    <scope>NUCLEOTIDE SEQUENCE</scope>
</reference>
<evidence type="ECO:0000256" key="4">
    <source>
        <dbReference type="ARBA" id="ARBA00022989"/>
    </source>
</evidence>
<dbReference type="PROSITE" id="PS50850">
    <property type="entry name" value="MFS"/>
    <property type="match status" value="1"/>
</dbReference>
<organism evidence="9 10">
    <name type="scientific">Branchiostoma lanceolatum</name>
    <name type="common">Common lancelet</name>
    <name type="synonym">Amphioxus lanceolatum</name>
    <dbReference type="NCBI Taxonomy" id="7740"/>
    <lineage>
        <taxon>Eukaryota</taxon>
        <taxon>Metazoa</taxon>
        <taxon>Chordata</taxon>
        <taxon>Cephalochordata</taxon>
        <taxon>Leptocardii</taxon>
        <taxon>Amphioxiformes</taxon>
        <taxon>Branchiostomatidae</taxon>
        <taxon>Branchiostoma</taxon>
    </lineage>
</organism>
<dbReference type="GO" id="GO:0016020">
    <property type="term" value="C:membrane"/>
    <property type="evidence" value="ECO:0007669"/>
    <property type="project" value="UniProtKB-SubCell"/>
</dbReference>
<dbReference type="InterPro" id="IPR024989">
    <property type="entry name" value="MFS_assoc_dom"/>
</dbReference>
<dbReference type="Pfam" id="PF12832">
    <property type="entry name" value="MFS_1_like"/>
    <property type="match status" value="1"/>
</dbReference>
<feature type="transmembrane region" description="Helical" evidence="7">
    <location>
        <begin position="216"/>
        <end position="240"/>
    </location>
</feature>
<comment type="subcellular location">
    <subcellularLocation>
        <location evidence="1">Membrane</location>
        <topology evidence="1">Multi-pass membrane protein</topology>
    </subcellularLocation>
</comment>
<feature type="transmembrane region" description="Helical" evidence="7">
    <location>
        <begin position="369"/>
        <end position="388"/>
    </location>
</feature>
<feature type="region of interest" description="Disordered" evidence="6">
    <location>
        <begin position="403"/>
        <end position="424"/>
    </location>
</feature>
<keyword evidence="5 7" id="KW-0472">Membrane</keyword>
<keyword evidence="4 7" id="KW-1133">Transmembrane helix</keyword>
<evidence type="ECO:0000256" key="3">
    <source>
        <dbReference type="ARBA" id="ARBA00022692"/>
    </source>
</evidence>
<gene>
    <name evidence="9" type="primary">MFSD6</name>
    <name evidence="9" type="ORF">BLAG_LOCUS1554</name>
</gene>
<dbReference type="InterPro" id="IPR051717">
    <property type="entry name" value="MFS_MFSD6"/>
</dbReference>
<evidence type="ECO:0000259" key="8">
    <source>
        <dbReference type="PROSITE" id="PS50850"/>
    </source>
</evidence>
<accession>A0A8J9YL07</accession>
<dbReference type="InterPro" id="IPR020846">
    <property type="entry name" value="MFS_dom"/>
</dbReference>
<dbReference type="AlphaFoldDB" id="A0A8J9YL07"/>
<proteinExistence type="inferred from homology"/>
<dbReference type="CDD" id="cd17335">
    <property type="entry name" value="MFS_MFSD6"/>
    <property type="match status" value="1"/>
</dbReference>
<feature type="transmembrane region" description="Helical" evidence="7">
    <location>
        <begin position="138"/>
        <end position="159"/>
    </location>
</feature>
<keyword evidence="10" id="KW-1185">Reference proteome</keyword>
<dbReference type="OrthoDB" id="515887at2759"/>
<feature type="transmembrane region" description="Helical" evidence="7">
    <location>
        <begin position="310"/>
        <end position="329"/>
    </location>
</feature>
<dbReference type="EMBL" id="OV696686">
    <property type="protein sequence ID" value="CAH1232410.1"/>
    <property type="molecule type" value="Genomic_DNA"/>
</dbReference>
<sequence>MFCTLFVPPVSSGEPVIGKDCFLCEARCGNSTSTELLYQEQDLCNCTAPQIENGDDNMTLQIRCLTNTSCFLCPCNTTGQGCDAKQSTERNIGTTTFWMLLILLVPAQAFFNTSNSQADAHAMHILGDKASDYGKQRWWGAVGWGLVSVIAGFAMDRFSDGKNQDKTDYSITFYMFAGFAAVTLLTVTYGFDKWQQKRPQKMLTSLQKLLKKPRELFFLVVMFVTGASYGVIVNFLFWYLKDLGGSQLLLGLALMINCVAEIPIFFFSGKVIHTIGHKRIFQLALFCYFIRFMSYSLIPSPWWVLMIEPLHGITFGAMYSAAITYASLIAPPGMETTVQGIVGAVYYGVGRASGALIGGALFHTYGGVVMFRVYSVICLVTCILHWFVHRFLGVAMWNDANEGHQQDQESEEIEPGAEDGEEKSRAEIMKSYECTMENENVPYNNRVWETTV</sequence>
<dbReference type="Proteomes" id="UP000838412">
    <property type="component" value="Chromosome 1"/>
</dbReference>
<feature type="compositionally biased region" description="Acidic residues" evidence="6">
    <location>
        <begin position="408"/>
        <end position="421"/>
    </location>
</feature>